<feature type="transmembrane region" description="Helical" evidence="1">
    <location>
        <begin position="75"/>
        <end position="94"/>
    </location>
</feature>
<keyword evidence="3" id="KW-1185">Reference proteome</keyword>
<dbReference type="STRING" id="578942.SAMN05216289_10688"/>
<reference evidence="2 3" key="1">
    <citation type="submission" date="2016-10" db="EMBL/GenBank/DDBJ databases">
        <authorList>
            <person name="de Groot N.N."/>
        </authorList>
    </citation>
    <scope>NUCLEOTIDE SEQUENCE [LARGE SCALE GENOMIC DNA]</scope>
    <source>
        <strain evidence="2 3">CGMCC 1.7659</strain>
    </source>
</reference>
<name>A0A1I4WUI8_9GAMM</name>
<dbReference type="AlphaFoldDB" id="A0A1I4WUI8"/>
<feature type="transmembrane region" description="Helical" evidence="1">
    <location>
        <begin position="106"/>
        <end position="130"/>
    </location>
</feature>
<keyword evidence="1" id="KW-0472">Membrane</keyword>
<dbReference type="EMBL" id="FOVF01000006">
    <property type="protein sequence ID" value="SFN17474.1"/>
    <property type="molecule type" value="Genomic_DNA"/>
</dbReference>
<organism evidence="2 3">
    <name type="scientific">Dokdonella immobilis</name>
    <dbReference type="NCBI Taxonomy" id="578942"/>
    <lineage>
        <taxon>Bacteria</taxon>
        <taxon>Pseudomonadati</taxon>
        <taxon>Pseudomonadota</taxon>
        <taxon>Gammaproteobacteria</taxon>
        <taxon>Lysobacterales</taxon>
        <taxon>Rhodanobacteraceae</taxon>
        <taxon>Dokdonella</taxon>
    </lineage>
</organism>
<feature type="transmembrane region" description="Helical" evidence="1">
    <location>
        <begin position="45"/>
        <end position="63"/>
    </location>
</feature>
<protein>
    <submittedName>
        <fullName evidence="2">Uncharacterized protein</fullName>
    </submittedName>
</protein>
<sequence>MNEIVDQNRRRKQAAIAGMLGVSLVTGIVVTAMAPDPAVVEVPMWVQFVANLALLLLGFRWLQIDSAELDIRRPLWLNIGIILLAAVFVPYYFYKTRPAGARVVPILSFFGLVIACAMASAVGTVLMAAVQPGAPPPPTF</sequence>
<accession>A0A1I4WUI8</accession>
<gene>
    <name evidence="2" type="ORF">SAMN05216289_10688</name>
</gene>
<dbReference type="OrthoDB" id="5998291at2"/>
<proteinExistence type="predicted"/>
<feature type="transmembrane region" description="Helical" evidence="1">
    <location>
        <begin position="14"/>
        <end position="33"/>
    </location>
</feature>
<dbReference type="RefSeq" id="WP_092406190.1">
    <property type="nucleotide sequence ID" value="NZ_FOVF01000006.1"/>
</dbReference>
<dbReference type="Proteomes" id="UP000198575">
    <property type="component" value="Unassembled WGS sequence"/>
</dbReference>
<evidence type="ECO:0000313" key="3">
    <source>
        <dbReference type="Proteomes" id="UP000198575"/>
    </source>
</evidence>
<keyword evidence="1" id="KW-0812">Transmembrane</keyword>
<keyword evidence="1" id="KW-1133">Transmembrane helix</keyword>
<evidence type="ECO:0000256" key="1">
    <source>
        <dbReference type="SAM" id="Phobius"/>
    </source>
</evidence>
<evidence type="ECO:0000313" key="2">
    <source>
        <dbReference type="EMBL" id="SFN17474.1"/>
    </source>
</evidence>